<dbReference type="AlphaFoldDB" id="A0A6A1R4K6"/>
<organism evidence="2">
    <name type="scientific">Comamonas kerstersii</name>
    <dbReference type="NCBI Taxonomy" id="225992"/>
    <lineage>
        <taxon>Bacteria</taxon>
        <taxon>Pseudomonadati</taxon>
        <taxon>Pseudomonadota</taxon>
        <taxon>Betaproteobacteria</taxon>
        <taxon>Burkholderiales</taxon>
        <taxon>Comamonadaceae</taxon>
        <taxon>Comamonas</taxon>
    </lineage>
</organism>
<dbReference type="PROSITE" id="PS51257">
    <property type="entry name" value="PROKAR_LIPOPROTEIN"/>
    <property type="match status" value="1"/>
</dbReference>
<evidence type="ECO:0000256" key="1">
    <source>
        <dbReference type="SAM" id="SignalP"/>
    </source>
</evidence>
<evidence type="ECO:0000313" key="2">
    <source>
        <dbReference type="EMBL" id="KAB0587715.1"/>
    </source>
</evidence>
<protein>
    <submittedName>
        <fullName evidence="2">Uncharacterized protein</fullName>
    </submittedName>
</protein>
<sequence>MRLFPMATAAVMATLLAGCATTGGESLQCSLGRMVGQPCEATAQPSAANDASRWDRVQLAFDEEIEQARAAQQKAVASSASLPPRQRATAGAVNTINVLITDSQTQQQQSIRTLDTVAVHLPLAGKGQPGHQATFNAILDFANLVADNRGSSSVIVYQNPADVSAGRANPAETVLKSLSGKPVYVRKQADSNTPVGMERYVVKAGEIRGQL</sequence>
<feature type="signal peptide" evidence="1">
    <location>
        <begin position="1"/>
        <end position="22"/>
    </location>
</feature>
<feature type="chain" id="PRO_5025498691" evidence="1">
    <location>
        <begin position="23"/>
        <end position="211"/>
    </location>
</feature>
<keyword evidence="1" id="KW-0732">Signal</keyword>
<reference evidence="2" key="1">
    <citation type="submission" date="2019-09" db="EMBL/GenBank/DDBJ databases">
        <title>Draft genome sequences of 48 bacterial type strains from the CCUG.</title>
        <authorList>
            <person name="Tunovic T."/>
            <person name="Pineiro-Iglesias B."/>
            <person name="Unosson C."/>
            <person name="Inganas E."/>
            <person name="Ohlen M."/>
            <person name="Cardew S."/>
            <person name="Jensie-Markopoulos S."/>
            <person name="Salva-Serra F."/>
            <person name="Jaen-Luchoro D."/>
            <person name="Karlsson R."/>
            <person name="Svensson-Stadler L."/>
            <person name="Chun J."/>
            <person name="Moore E."/>
        </authorList>
    </citation>
    <scope>NUCLEOTIDE SEQUENCE</scope>
    <source>
        <strain evidence="2">CCUG 15333</strain>
    </source>
</reference>
<dbReference type="EMBL" id="VZOT01000002">
    <property type="protein sequence ID" value="KAB0587715.1"/>
    <property type="molecule type" value="Genomic_DNA"/>
</dbReference>
<dbReference type="RefSeq" id="WP_151042790.1">
    <property type="nucleotide sequence ID" value="NZ_CATYED010000001.1"/>
</dbReference>
<proteinExistence type="predicted"/>
<gene>
    <name evidence="2" type="ORF">F7P80_03315</name>
</gene>
<comment type="caution">
    <text evidence="2">The sequence shown here is derived from an EMBL/GenBank/DDBJ whole genome shotgun (WGS) entry which is preliminary data.</text>
</comment>
<accession>A0A6A1R4K6</accession>
<name>A0A6A1R4K6_9BURK</name>